<dbReference type="AlphaFoldDB" id="U5LTK3"/>
<evidence type="ECO:0000313" key="4">
    <source>
        <dbReference type="EMBL" id="AGX31564.1"/>
    </source>
</evidence>
<evidence type="ECO:0000313" key="7">
    <source>
        <dbReference type="EMBL" id="AGX31603.1"/>
    </source>
</evidence>
<proteinExistence type="predicted"/>
<geneLocation type="mitochondrion" evidence="3"/>
<evidence type="ECO:0000313" key="6">
    <source>
        <dbReference type="EMBL" id="AGX31590.1"/>
    </source>
</evidence>
<keyword evidence="1" id="KW-0472">Membrane</keyword>
<evidence type="ECO:0000313" key="5">
    <source>
        <dbReference type="EMBL" id="AGX31577.1"/>
    </source>
</evidence>
<accession>U5LTK3</accession>
<dbReference type="EMBL" id="KF425562">
    <property type="protein sequence ID" value="AGX31590.1"/>
    <property type="molecule type" value="Genomic_DNA"/>
</dbReference>
<name>U5LTK3_NOTSA</name>
<dbReference type="EMBL" id="KF425560">
    <property type="protein sequence ID" value="AGX31564.1"/>
    <property type="molecule type" value="Genomic_DNA"/>
</dbReference>
<feature type="transmembrane region" description="Helical" evidence="1">
    <location>
        <begin position="7"/>
        <end position="29"/>
    </location>
</feature>
<sequence length="52" mass="6076">MPHMAPIMWAAIMIMTFSLMIILMSMIYFNSNPLAPESEKVLKESLGNKWMW</sequence>
<dbReference type="EMBL" id="KF425563">
    <property type="protein sequence ID" value="AGX31603.1"/>
    <property type="molecule type" value="Genomic_DNA"/>
</dbReference>
<dbReference type="EMBL" id="KF425564">
    <property type="protein sequence ID" value="AGX31616.1"/>
    <property type="molecule type" value="Genomic_DNA"/>
</dbReference>
<evidence type="ECO:0000313" key="2">
    <source>
        <dbReference type="EMBL" id="AGX31538.1"/>
    </source>
</evidence>
<evidence type="ECO:0000256" key="1">
    <source>
        <dbReference type="SAM" id="Phobius"/>
    </source>
</evidence>
<evidence type="ECO:0000313" key="8">
    <source>
        <dbReference type="EMBL" id="AGX31616.1"/>
    </source>
</evidence>
<dbReference type="EMBL" id="KF425558">
    <property type="protein sequence ID" value="AGX31538.1"/>
    <property type="molecule type" value="Genomic_DNA"/>
</dbReference>
<evidence type="ECO:0000313" key="3">
    <source>
        <dbReference type="EMBL" id="AGX31551.1"/>
    </source>
</evidence>
<keyword evidence="1" id="KW-1133">Transmembrane helix</keyword>
<dbReference type="EMBL" id="KF425559">
    <property type="protein sequence ID" value="AGX31551.1"/>
    <property type="molecule type" value="Genomic_DNA"/>
</dbReference>
<gene>
    <name evidence="3" type="primary">ATP8</name>
</gene>
<dbReference type="EMBL" id="KF425561">
    <property type="protein sequence ID" value="AGX31577.1"/>
    <property type="molecule type" value="Genomic_DNA"/>
</dbReference>
<keyword evidence="3" id="KW-0496">Mitochondrion</keyword>
<protein>
    <submittedName>
        <fullName evidence="3">ATP synthase F0 subunit 8</fullName>
    </submittedName>
</protein>
<organism evidence="3">
    <name type="scientific">Notochthamalus scabrosus</name>
    <name type="common">Scabrous barnacle</name>
    <name type="synonym">Chthamalus scabrosus</name>
    <dbReference type="NCBI Taxonomy" id="261896"/>
    <lineage>
        <taxon>Eukaryota</taxon>
        <taxon>Metazoa</taxon>
        <taxon>Ecdysozoa</taxon>
        <taxon>Arthropoda</taxon>
        <taxon>Crustacea</taxon>
        <taxon>Multicrustacea</taxon>
        <taxon>Cirripedia</taxon>
        <taxon>Thoracica</taxon>
        <taxon>Thoracicalcarea</taxon>
        <taxon>Balanomorpha</taxon>
        <taxon>Chthamaloidea</taxon>
        <taxon>Chthamalidae</taxon>
        <taxon>Notochthamalus</taxon>
    </lineage>
</organism>
<reference evidence="3" key="1">
    <citation type="journal article" date="2013" name="Mitochondrial DNA">
        <title>Mitochondrial evolution across lineages of the vampire barnacle Notochthamalus scabrosus.</title>
        <authorList>
            <person name="Wares J.P."/>
        </authorList>
    </citation>
    <scope>NUCLEOTIDE SEQUENCE</scope>
    <source>
        <strain evidence="8">Arg10</strain>
        <strain evidence="7">Arg18</strain>
        <strain evidence="6">Arg19</strain>
        <strain evidence="5">Arg21</strain>
        <strain evidence="4">Arg25</strain>
        <strain evidence="3">Arg27</strain>
        <strain evidence="2">Arg29</strain>
    </source>
</reference>
<keyword evidence="1" id="KW-0812">Transmembrane</keyword>